<dbReference type="RefSeq" id="WP_319166473.1">
    <property type="nucleotide sequence ID" value="NZ_JARAWP010000010.1"/>
</dbReference>
<organism evidence="2 3">
    <name type="scientific">Streptomyces acidiscabies</name>
    <dbReference type="NCBI Taxonomy" id="42234"/>
    <lineage>
        <taxon>Bacteria</taxon>
        <taxon>Bacillati</taxon>
        <taxon>Actinomycetota</taxon>
        <taxon>Actinomycetes</taxon>
        <taxon>Kitasatosporales</taxon>
        <taxon>Streptomycetaceae</taxon>
        <taxon>Streptomyces</taxon>
    </lineage>
</organism>
<feature type="region of interest" description="Disordered" evidence="1">
    <location>
        <begin position="75"/>
        <end position="102"/>
    </location>
</feature>
<proteinExistence type="predicted"/>
<protein>
    <submittedName>
        <fullName evidence="2">AlpA family phage regulatory protein</fullName>
    </submittedName>
</protein>
<name>A0ABU4LY97_9ACTN</name>
<reference evidence="2 3" key="1">
    <citation type="journal article" date="2023" name="Microb. Genom.">
        <title>Mesoterricola silvestris gen. nov., sp. nov., Mesoterricola sediminis sp. nov., Geothrix oryzae sp. nov., Geothrix edaphica sp. nov., Geothrix rubra sp. nov., and Geothrix limicola sp. nov., six novel members of Acidobacteriota isolated from soils.</title>
        <authorList>
            <person name="Weisberg A.J."/>
            <person name="Pearce E."/>
            <person name="Kramer C.G."/>
            <person name="Chang J.H."/>
            <person name="Clarke C.R."/>
        </authorList>
    </citation>
    <scope>NUCLEOTIDE SEQUENCE [LARGE SCALE GENOMIC DNA]</scope>
    <source>
        <strain evidence="2 3">NB05-1H</strain>
    </source>
</reference>
<sequence length="181" mass="19602">MDNVQKFGKDVAVPKNPEGEGSRLITLKQIELEHGIGRSSLHTYRRRPTFPQPVPVEGSTKIVYRAEEVAAWFEANPPQQGKRTDLATQDEGASMPPNAPRDASRAEVIDAAAALLLAAITMRDLASAMSPVVFASMPDDIRGRVTRPSYQGAFDALPEDVKAEARALVDADPDVIAARNL</sequence>
<keyword evidence="3" id="KW-1185">Reference proteome</keyword>
<evidence type="ECO:0000313" key="3">
    <source>
        <dbReference type="Proteomes" id="UP001272987"/>
    </source>
</evidence>
<dbReference type="Proteomes" id="UP001272987">
    <property type="component" value="Unassembled WGS sequence"/>
</dbReference>
<accession>A0ABU4LY97</accession>
<evidence type="ECO:0000313" key="2">
    <source>
        <dbReference type="EMBL" id="MDX3019882.1"/>
    </source>
</evidence>
<gene>
    <name evidence="2" type="ORF">PV666_18570</name>
</gene>
<comment type="caution">
    <text evidence="2">The sequence shown here is derived from an EMBL/GenBank/DDBJ whole genome shotgun (WGS) entry which is preliminary data.</text>
</comment>
<dbReference type="EMBL" id="JARAWP010000010">
    <property type="protein sequence ID" value="MDX3019882.1"/>
    <property type="molecule type" value="Genomic_DNA"/>
</dbReference>
<evidence type="ECO:0000256" key="1">
    <source>
        <dbReference type="SAM" id="MobiDB-lite"/>
    </source>
</evidence>
<feature type="region of interest" description="Disordered" evidence="1">
    <location>
        <begin position="1"/>
        <end position="20"/>
    </location>
</feature>